<keyword evidence="2" id="KW-0963">Cytoplasm</keyword>
<organism evidence="3 4">
    <name type="scientific">Saguinus oedipus</name>
    <name type="common">Cotton-top tamarin</name>
    <name type="synonym">Oedipomidas oedipus</name>
    <dbReference type="NCBI Taxonomy" id="9490"/>
    <lineage>
        <taxon>Eukaryota</taxon>
        <taxon>Metazoa</taxon>
        <taxon>Chordata</taxon>
        <taxon>Craniata</taxon>
        <taxon>Vertebrata</taxon>
        <taxon>Euteleostomi</taxon>
        <taxon>Mammalia</taxon>
        <taxon>Eutheria</taxon>
        <taxon>Euarchontoglires</taxon>
        <taxon>Primates</taxon>
        <taxon>Haplorrhini</taxon>
        <taxon>Platyrrhini</taxon>
        <taxon>Cebidae</taxon>
        <taxon>Callitrichinae</taxon>
        <taxon>Saguinus</taxon>
    </lineage>
</organism>
<dbReference type="EMBL" id="JASSZA010000008">
    <property type="protein sequence ID" value="KAK2103075.1"/>
    <property type="molecule type" value="Genomic_DNA"/>
</dbReference>
<dbReference type="Proteomes" id="UP001266305">
    <property type="component" value="Unassembled WGS sequence"/>
</dbReference>
<comment type="caution">
    <text evidence="3">The sequence shown here is derived from an EMBL/GenBank/DDBJ whole genome shotgun (WGS) entry which is preliminary data.</text>
</comment>
<proteinExistence type="predicted"/>
<dbReference type="InterPro" id="IPR036525">
    <property type="entry name" value="Tubulin/FtsZ_GTPase_sf"/>
</dbReference>
<evidence type="ECO:0000313" key="3">
    <source>
        <dbReference type="EMBL" id="KAK2103075.1"/>
    </source>
</evidence>
<comment type="subcellular location">
    <subcellularLocation>
        <location evidence="1">Cytoplasm</location>
    </subcellularLocation>
</comment>
<dbReference type="SUPFAM" id="SSF52490">
    <property type="entry name" value="Tubulin nucleotide-binding domain-like"/>
    <property type="match status" value="1"/>
</dbReference>
<gene>
    <name evidence="3" type="ORF">P7K49_016931</name>
</gene>
<protein>
    <submittedName>
        <fullName evidence="3">Uncharacterized protein</fullName>
    </submittedName>
</protein>
<evidence type="ECO:0000256" key="2">
    <source>
        <dbReference type="ARBA" id="ARBA00022490"/>
    </source>
</evidence>
<keyword evidence="4" id="KW-1185">Reference proteome</keyword>
<evidence type="ECO:0000256" key="1">
    <source>
        <dbReference type="ARBA" id="ARBA00004496"/>
    </source>
</evidence>
<sequence length="65" mass="7314">MQWSFVAGKTARSNLKRLSGLRFWEVISDEHGINSTGTYCGDSDLQLECINVYYEASDESPVLPQ</sequence>
<evidence type="ECO:0000313" key="4">
    <source>
        <dbReference type="Proteomes" id="UP001266305"/>
    </source>
</evidence>
<dbReference type="Gene3D" id="3.40.50.1440">
    <property type="entry name" value="Tubulin/FtsZ, GTPase domain"/>
    <property type="match status" value="1"/>
</dbReference>
<reference evidence="3 4" key="1">
    <citation type="submission" date="2023-05" db="EMBL/GenBank/DDBJ databases">
        <title>B98-5 Cell Line De Novo Hybrid Assembly: An Optical Mapping Approach.</title>
        <authorList>
            <person name="Kananen K."/>
            <person name="Auerbach J.A."/>
            <person name="Kautto E."/>
            <person name="Blachly J.S."/>
        </authorList>
    </citation>
    <scope>NUCLEOTIDE SEQUENCE [LARGE SCALE GENOMIC DNA]</scope>
    <source>
        <strain evidence="3">B95-8</strain>
        <tissue evidence="3">Cell line</tissue>
    </source>
</reference>
<accession>A0ABQ9V1T6</accession>
<name>A0ABQ9V1T6_SAGOE</name>